<gene>
    <name evidence="1" type="ORF">CIPAW_01G174300</name>
</gene>
<name>A0A8T1RR18_CARIL</name>
<dbReference type="Proteomes" id="UP000811609">
    <property type="component" value="Chromosome 1"/>
</dbReference>
<sequence>MRYTLSTIILEHTHTLSPRKARYFRCNRKMDPVVKKQFDVGDSTGINRRVPGCHVEALKMEVVKCTALWW</sequence>
<comment type="caution">
    <text evidence="1">The sequence shown here is derived from an EMBL/GenBank/DDBJ whole genome shotgun (WGS) entry which is preliminary data.</text>
</comment>
<protein>
    <submittedName>
        <fullName evidence="1">Uncharacterized protein</fullName>
    </submittedName>
</protein>
<evidence type="ECO:0000313" key="2">
    <source>
        <dbReference type="Proteomes" id="UP000811609"/>
    </source>
</evidence>
<evidence type="ECO:0000313" key="1">
    <source>
        <dbReference type="EMBL" id="KAG6668492.1"/>
    </source>
</evidence>
<accession>A0A8T1RR18</accession>
<proteinExistence type="predicted"/>
<reference evidence="1" key="1">
    <citation type="submission" date="2020-12" db="EMBL/GenBank/DDBJ databases">
        <title>WGS assembly of Carya illinoinensis cv. Pawnee.</title>
        <authorList>
            <person name="Platts A."/>
            <person name="Shu S."/>
            <person name="Wright S."/>
            <person name="Barry K."/>
            <person name="Edger P."/>
            <person name="Pires J.C."/>
            <person name="Schmutz J."/>
        </authorList>
    </citation>
    <scope>NUCLEOTIDE SEQUENCE</scope>
    <source>
        <tissue evidence="1">Leaf</tissue>
    </source>
</reference>
<keyword evidence="2" id="KW-1185">Reference proteome</keyword>
<organism evidence="1 2">
    <name type="scientific">Carya illinoinensis</name>
    <name type="common">Pecan</name>
    <dbReference type="NCBI Taxonomy" id="32201"/>
    <lineage>
        <taxon>Eukaryota</taxon>
        <taxon>Viridiplantae</taxon>
        <taxon>Streptophyta</taxon>
        <taxon>Embryophyta</taxon>
        <taxon>Tracheophyta</taxon>
        <taxon>Spermatophyta</taxon>
        <taxon>Magnoliopsida</taxon>
        <taxon>eudicotyledons</taxon>
        <taxon>Gunneridae</taxon>
        <taxon>Pentapetalae</taxon>
        <taxon>rosids</taxon>
        <taxon>fabids</taxon>
        <taxon>Fagales</taxon>
        <taxon>Juglandaceae</taxon>
        <taxon>Carya</taxon>
    </lineage>
</organism>
<dbReference type="AlphaFoldDB" id="A0A8T1RR18"/>
<dbReference type="EMBL" id="CM031809">
    <property type="protein sequence ID" value="KAG6668492.1"/>
    <property type="molecule type" value="Genomic_DNA"/>
</dbReference>